<evidence type="ECO:0000313" key="2">
    <source>
        <dbReference type="Proteomes" id="UP000830454"/>
    </source>
</evidence>
<dbReference type="RefSeq" id="WP_246915778.1">
    <property type="nucleotide sequence ID" value="NZ_CP090145.1"/>
</dbReference>
<proteinExistence type="predicted"/>
<sequence length="148" mass="17700">MKNFTSIILLSVFISLFSSCKNNEKQIFYEKLDELKNYTIEMTEYDNSLLKARAQEDIVIDGLNDSLRKINERIEKEIRTINTDSRNKTVIFYNELNSEHKLYLNEIDINEYSKLTDSSYLKIIEVNLFILKSKLTRDFLRRSYSRKF</sequence>
<dbReference type="Proteomes" id="UP000830454">
    <property type="component" value="Chromosome"/>
</dbReference>
<dbReference type="PROSITE" id="PS51257">
    <property type="entry name" value="PROKAR_LIPOPROTEIN"/>
    <property type="match status" value="1"/>
</dbReference>
<reference evidence="1" key="2">
    <citation type="submission" date="2022-04" db="EMBL/GenBank/DDBJ databases">
        <title>Complete Genome Sequence of Flavobacterium sediminilitoris YSM-43, Isolated from a Tidal Sediment.</title>
        <authorList>
            <person name="Lee P.A."/>
        </authorList>
    </citation>
    <scope>NUCLEOTIDE SEQUENCE</scope>
    <source>
        <strain evidence="1">YSM-43</strain>
    </source>
</reference>
<keyword evidence="2" id="KW-1185">Reference proteome</keyword>
<evidence type="ECO:0000313" key="1">
    <source>
        <dbReference type="EMBL" id="UOX33022.1"/>
    </source>
</evidence>
<gene>
    <name evidence="1" type="ORF">LXD69_13365</name>
</gene>
<reference evidence="1" key="1">
    <citation type="submission" date="2021-12" db="EMBL/GenBank/DDBJ databases">
        <authorList>
            <person name="Cha I.-T."/>
            <person name="Lee K.-E."/>
            <person name="Park S.-J."/>
        </authorList>
    </citation>
    <scope>NUCLEOTIDE SEQUENCE</scope>
    <source>
        <strain evidence="1">YSM-43</strain>
    </source>
</reference>
<protein>
    <submittedName>
        <fullName evidence="1">Uncharacterized protein</fullName>
    </submittedName>
</protein>
<dbReference type="EMBL" id="CP090145">
    <property type="protein sequence ID" value="UOX33022.1"/>
    <property type="molecule type" value="Genomic_DNA"/>
</dbReference>
<name>A0ABY4HLC6_9FLAO</name>
<accession>A0ABY4HLC6</accession>
<organism evidence="1 2">
    <name type="scientific">Flavobacterium sediminilitoris</name>
    <dbReference type="NCBI Taxonomy" id="2024526"/>
    <lineage>
        <taxon>Bacteria</taxon>
        <taxon>Pseudomonadati</taxon>
        <taxon>Bacteroidota</taxon>
        <taxon>Flavobacteriia</taxon>
        <taxon>Flavobacteriales</taxon>
        <taxon>Flavobacteriaceae</taxon>
        <taxon>Flavobacterium</taxon>
    </lineage>
</organism>